<feature type="transmembrane region" description="Helical" evidence="1">
    <location>
        <begin position="146"/>
        <end position="164"/>
    </location>
</feature>
<keyword evidence="1" id="KW-1133">Transmembrane helix</keyword>
<evidence type="ECO:0000313" key="3">
    <source>
        <dbReference type="Proteomes" id="UP000697710"/>
    </source>
</evidence>
<gene>
    <name evidence="2" type="ORF">KC729_20405</name>
</gene>
<dbReference type="Proteomes" id="UP000697710">
    <property type="component" value="Unassembled WGS sequence"/>
</dbReference>
<evidence type="ECO:0000256" key="1">
    <source>
        <dbReference type="SAM" id="Phobius"/>
    </source>
</evidence>
<evidence type="ECO:0000313" key="2">
    <source>
        <dbReference type="EMBL" id="MCA9730057.1"/>
    </source>
</evidence>
<reference evidence="2" key="1">
    <citation type="submission" date="2020-04" db="EMBL/GenBank/DDBJ databases">
        <authorList>
            <person name="Zhang T."/>
        </authorList>
    </citation>
    <scope>NUCLEOTIDE SEQUENCE</scope>
    <source>
        <strain evidence="2">HKST-UBA01</strain>
    </source>
</reference>
<accession>A0A956M4P9</accession>
<comment type="caution">
    <text evidence="2">The sequence shown here is derived from an EMBL/GenBank/DDBJ whole genome shotgun (WGS) entry which is preliminary data.</text>
</comment>
<feature type="transmembrane region" description="Helical" evidence="1">
    <location>
        <begin position="110"/>
        <end position="126"/>
    </location>
</feature>
<feature type="transmembrane region" description="Helical" evidence="1">
    <location>
        <begin position="188"/>
        <end position="209"/>
    </location>
</feature>
<proteinExistence type="predicted"/>
<keyword evidence="1" id="KW-0472">Membrane</keyword>
<protein>
    <submittedName>
        <fullName evidence="2">Uncharacterized protein</fullName>
    </submittedName>
</protein>
<dbReference type="AlphaFoldDB" id="A0A956M4P9"/>
<reference evidence="2" key="2">
    <citation type="journal article" date="2021" name="Microbiome">
        <title>Successional dynamics and alternative stable states in a saline activated sludge microbial community over 9 years.</title>
        <authorList>
            <person name="Wang Y."/>
            <person name="Ye J."/>
            <person name="Ju F."/>
            <person name="Liu L."/>
            <person name="Boyd J.A."/>
            <person name="Deng Y."/>
            <person name="Parks D.H."/>
            <person name="Jiang X."/>
            <person name="Yin X."/>
            <person name="Woodcroft B.J."/>
            <person name="Tyson G.W."/>
            <person name="Hugenholtz P."/>
            <person name="Polz M.F."/>
            <person name="Zhang T."/>
        </authorList>
    </citation>
    <scope>NUCLEOTIDE SEQUENCE</scope>
    <source>
        <strain evidence="2">HKST-UBA01</strain>
    </source>
</reference>
<organism evidence="2 3">
    <name type="scientific">Eiseniibacteriota bacterium</name>
    <dbReference type="NCBI Taxonomy" id="2212470"/>
    <lineage>
        <taxon>Bacteria</taxon>
        <taxon>Candidatus Eiseniibacteriota</taxon>
    </lineage>
</organism>
<name>A0A956M4P9_UNCEI</name>
<dbReference type="EMBL" id="JAGQHR010000967">
    <property type="protein sequence ID" value="MCA9730057.1"/>
    <property type="molecule type" value="Genomic_DNA"/>
</dbReference>
<sequence>MKLRAIGLLLFLFIPLVLVLFLAQPLGAVVSIVLGIILMLGHRFIAQPFSEKHRLERCLWCGRDVAADQAEQIPVVRPNGKITEYQTCRPQDRDCLRRWLGLHRLATQEAFWIRLGIALPLLNLILVDLEREILHRSWMSHAEASLLFRAVIALTVVSVSFFYLTQRPEPDSEWKAPARRFPFPPHNLTLLGAAWTLWIFRIVGIWWLFLVGRTLLTQRGIL</sequence>
<keyword evidence="1" id="KW-0812">Transmembrane</keyword>